<dbReference type="Proteomes" id="UP000001497">
    <property type="component" value="Chromosome"/>
</dbReference>
<dbReference type="EMBL" id="CP001792">
    <property type="protein sequence ID" value="ACX76000.1"/>
    <property type="molecule type" value="Genomic_DNA"/>
</dbReference>
<evidence type="ECO:0000256" key="1">
    <source>
        <dbReference type="SAM" id="Coils"/>
    </source>
</evidence>
<name>A0ABN3YY92_FIBSS</name>
<evidence type="ECO:0008006" key="4">
    <source>
        <dbReference type="Google" id="ProtNLM"/>
    </source>
</evidence>
<reference evidence="2" key="1">
    <citation type="submission" date="2009-10" db="EMBL/GenBank/DDBJ databases">
        <title>Complete sequence of Fibrobacter succinogenes subsp. succinogenes S85.</title>
        <authorList>
            <consortium name="US DOE Joint Genome Institute"/>
            <person name="Lucas S."/>
            <person name="Copeland A."/>
            <person name="Lapidus A."/>
            <person name="Glavina del Rio T."/>
            <person name="Tice H."/>
            <person name="Bruce D."/>
            <person name="Goodwin L."/>
            <person name="Pitluck S."/>
            <person name="Chertkov O."/>
            <person name="Detter J.C."/>
            <person name="Han C."/>
            <person name="Tapia R."/>
            <person name="Larimer F."/>
            <person name="Land M."/>
            <person name="Hauser L."/>
            <person name="Kyrpides N."/>
            <person name="Mikhailova N."/>
            <person name="Weimer P.J."/>
            <person name="Stevenson D.M."/>
            <person name="Boyum J."/>
            <person name="Brumm P.I."/>
            <person name="Mead D."/>
        </authorList>
    </citation>
    <scope>NUCLEOTIDE SEQUENCE [LARGE SCALE GENOMIC DNA]</scope>
    <source>
        <strain evidence="2">S85</strain>
    </source>
</reference>
<protein>
    <recommendedName>
        <fullName evidence="4">Transposase</fullName>
    </recommendedName>
</protein>
<accession>A0ABN3YY92</accession>
<evidence type="ECO:0000313" key="3">
    <source>
        <dbReference type="Proteomes" id="UP000001497"/>
    </source>
</evidence>
<sequence length="70" mass="8238">MDYNNEAKENRLEELKINIIAYQGKIEEAERTHAVNEYTLSAWKKELKAFESEMDSLKNSPENEITLNFD</sequence>
<keyword evidence="3" id="KW-1185">Reference proteome</keyword>
<dbReference type="RefSeq" id="WP_015732294.1">
    <property type="nucleotide sequence ID" value="NC_017448.1"/>
</dbReference>
<keyword evidence="1" id="KW-0175">Coiled coil</keyword>
<evidence type="ECO:0000313" key="2">
    <source>
        <dbReference type="EMBL" id="ACX76000.1"/>
    </source>
</evidence>
<gene>
    <name evidence="2" type="ordered locus">Fisuc_2414</name>
</gene>
<organism evidence="2 3">
    <name type="scientific">Fibrobacter succinogenes (strain ATCC 19169 / S85)</name>
    <dbReference type="NCBI Taxonomy" id="59374"/>
    <lineage>
        <taxon>Bacteria</taxon>
        <taxon>Pseudomonadati</taxon>
        <taxon>Fibrobacterota</taxon>
        <taxon>Fibrobacteria</taxon>
        <taxon>Fibrobacterales</taxon>
        <taxon>Fibrobacteraceae</taxon>
        <taxon>Fibrobacter</taxon>
    </lineage>
</organism>
<proteinExistence type="predicted"/>
<feature type="coiled-coil region" evidence="1">
    <location>
        <begin position="5"/>
        <end position="60"/>
    </location>
</feature>